<feature type="compositionally biased region" description="Low complexity" evidence="13">
    <location>
        <begin position="807"/>
        <end position="823"/>
    </location>
</feature>
<dbReference type="FunFam" id="2.40.30.230:FF:000002">
    <property type="entry name" value="regulator of nonsense transcripts 1 homolog"/>
    <property type="match status" value="1"/>
</dbReference>
<feature type="compositionally biased region" description="Low complexity" evidence="13">
    <location>
        <begin position="1031"/>
        <end position="1048"/>
    </location>
</feature>
<dbReference type="GO" id="GO:0000184">
    <property type="term" value="P:nuclear-transcribed mRNA catabolic process, nonsense-mediated decay"/>
    <property type="evidence" value="ECO:0007669"/>
    <property type="project" value="InterPro"/>
</dbReference>
<dbReference type="AlphaFoldDB" id="A0AAW2M682"/>
<dbReference type="CDD" id="cd18808">
    <property type="entry name" value="SF1_C_Upf1"/>
    <property type="match status" value="1"/>
</dbReference>
<evidence type="ECO:0000313" key="16">
    <source>
        <dbReference type="EMBL" id="KAL0326632.1"/>
    </source>
</evidence>
<dbReference type="InterPro" id="IPR027417">
    <property type="entry name" value="P-loop_NTPase"/>
</dbReference>
<dbReference type="EMBL" id="JACGWK010000011">
    <property type="protein sequence ID" value="KAL0326632.1"/>
    <property type="molecule type" value="Genomic_DNA"/>
</dbReference>
<keyword evidence="3" id="KW-0963">Cytoplasm</keyword>
<dbReference type="InterPro" id="IPR045055">
    <property type="entry name" value="DNA2/NAM7-like"/>
</dbReference>
<evidence type="ECO:0000256" key="9">
    <source>
        <dbReference type="ARBA" id="ARBA00022833"/>
    </source>
</evidence>
<protein>
    <submittedName>
        <fullName evidence="16">Regulator of nonsense transcripts 1</fullName>
    </submittedName>
</protein>
<gene>
    <name evidence="16" type="ORF">Sangu_1741200</name>
</gene>
<feature type="compositionally biased region" description="Pro residues" evidence="13">
    <location>
        <begin position="787"/>
        <end position="799"/>
    </location>
</feature>
<evidence type="ECO:0000256" key="11">
    <source>
        <dbReference type="ARBA" id="ARBA00048432"/>
    </source>
</evidence>
<dbReference type="InterPro" id="IPR014001">
    <property type="entry name" value="Helicase_ATP-bd"/>
</dbReference>
<evidence type="ECO:0000256" key="10">
    <source>
        <dbReference type="ARBA" id="ARBA00022840"/>
    </source>
</evidence>
<dbReference type="CDD" id="cd18039">
    <property type="entry name" value="DEXXQc_UPF1"/>
    <property type="match status" value="1"/>
</dbReference>
<reference evidence="16" key="1">
    <citation type="submission" date="2020-06" db="EMBL/GenBank/DDBJ databases">
        <authorList>
            <person name="Li T."/>
            <person name="Hu X."/>
            <person name="Zhang T."/>
            <person name="Song X."/>
            <person name="Zhang H."/>
            <person name="Dai N."/>
            <person name="Sheng W."/>
            <person name="Hou X."/>
            <person name="Wei L."/>
        </authorList>
    </citation>
    <scope>NUCLEOTIDE SEQUENCE</scope>
    <source>
        <strain evidence="16">G01</strain>
        <tissue evidence="16">Leaf</tissue>
    </source>
</reference>
<feature type="domain" description="Helicase ATP-binding" evidence="14">
    <location>
        <begin position="281"/>
        <end position="413"/>
    </location>
</feature>
<evidence type="ECO:0000259" key="14">
    <source>
        <dbReference type="PROSITE" id="PS51192"/>
    </source>
</evidence>
<evidence type="ECO:0000256" key="12">
    <source>
        <dbReference type="PROSITE-ProRule" id="PRU01341"/>
    </source>
</evidence>
<dbReference type="GO" id="GO:0008270">
    <property type="term" value="F:zinc ion binding"/>
    <property type="evidence" value="ECO:0007669"/>
    <property type="project" value="UniProtKB-KW"/>
</dbReference>
<dbReference type="Pfam" id="PF18141">
    <property type="entry name" value="UPF1_1B_dom"/>
    <property type="match status" value="1"/>
</dbReference>
<dbReference type="Pfam" id="PF13086">
    <property type="entry name" value="AAA_11"/>
    <property type="match status" value="1"/>
</dbReference>
<comment type="similarity">
    <text evidence="2">Belongs to the DNA2/NAM7 helicase family.</text>
</comment>
<dbReference type="InterPro" id="IPR041677">
    <property type="entry name" value="DNA2/NAM7_AAA_11"/>
</dbReference>
<dbReference type="Gene3D" id="6.10.140.1240">
    <property type="match status" value="1"/>
</dbReference>
<dbReference type="PANTHER" id="PTHR10887">
    <property type="entry name" value="DNA2/NAM7 HELICASE FAMILY"/>
    <property type="match status" value="1"/>
</dbReference>
<feature type="non-terminal residue" evidence="16">
    <location>
        <position position="1"/>
    </location>
</feature>
<dbReference type="GO" id="GO:0005524">
    <property type="term" value="F:ATP binding"/>
    <property type="evidence" value="ECO:0007669"/>
    <property type="project" value="UniProtKB-KW"/>
</dbReference>
<feature type="compositionally biased region" description="Polar residues" evidence="13">
    <location>
        <begin position="742"/>
        <end position="751"/>
    </location>
</feature>
<sequence length="1054" mass="115955">EPCLSVNALKDMNWDLSQWCPLIDDRCFLQWLLKVPSEQEQLRARQISAQQINKIEELWKTNPDATLEDLEKPGVDDEPQPVALKYEDAYQLCLLIILLSVDTPVSNVFAPLIKLEADYDKMMKESQSKDNITIRWDIGLNKKRIAYFVFPKEDNELRLVPGDELRLRYSGDAAHPAWQSVGHVIKLTAQEEVALELGASQGVPVDVNHGFSVDFVWKSTSFDRMQGAMKTFAVDETSVSGYIYHHLLGHEVEMQMVRNTLPRRFGAPGLPELNASQVFAVKSVLQKPISLIQGPPGTGKTVTSAAIVYHMAKQGQGQVLVCAPSNVAVDQLAEKISATGLKVVRLCAKSREAVSSPVEHLTLHYQVRHLDTSEKSELHKLQQLKDEQGELSSSDEKKYKALKRATEREISQSADVICCTCVGAGDPRLANFRFRQVLIDESTQATEPECLIPLVLGAKQVVLVGDHCQLGPVIMCKKAARAGLAQSLFERLVLLGVKPIRLQVQYRMHPALSEFPSNSFYEGTLQNGVTINERQSPGIDFPWPVPNRPMFFYVQMGQEEISASGTSYLNRTEAANVEKIVTTFLKSGVVPSQIGVITPYEGQRAYIVNYMSRNGALRQQLYKEIEVASVDSFQGREKDYIILSCVRSNEHQGIGFLNDPRRLNVALTRARYGIVILGNPKVLSKQPLWNGLLTHYKEHECLVEGPLNNLKQSMVQFQKPKKIYNERRLFYGGGPGIVPNDSFGSVASSPNADRRGPRSRGPYMPPGPPNGAHKPGVHPSGYAMPRVPLPPYHGGPPSQPYAIPTRGAVHGPVGAVPQVPQPGSRGFGAGRGNSSAPIGSHLPHQQGTQPPIGSLPSNFNFPSMENASSQPTVGGPLSQPGYVSNDLAKHIGMDSMGGMSQDFLADDFKSQGSHVPYNAAEFSTQASQSGYTVDYVTQGAQGGFPGSFFNQNSQAGYARFAPGNDYMSQEYMAHGSQGLFTQATFNEQSQDETSQNHFGVASANPLQSQGLLNPLYSQPFAHYNTQPLNVQNSQQQHSSQQGQASQNQKLHYNG</sequence>
<keyword evidence="10" id="KW-0067">ATP-binding</keyword>
<dbReference type="FunFam" id="3.40.50.300:FF:000097">
    <property type="entry name" value="Regulator of nonsense transcripts 1"/>
    <property type="match status" value="1"/>
</dbReference>
<dbReference type="InterPro" id="IPR040812">
    <property type="entry name" value="UPF1_1B_dom"/>
</dbReference>
<dbReference type="InterPro" id="IPR041679">
    <property type="entry name" value="DNA2/NAM7-like_C"/>
</dbReference>
<dbReference type="GO" id="GO:0003677">
    <property type="term" value="F:DNA binding"/>
    <property type="evidence" value="ECO:0007669"/>
    <property type="project" value="InterPro"/>
</dbReference>
<dbReference type="InterPro" id="IPR018999">
    <property type="entry name" value="UPF1_CH/ZBD"/>
</dbReference>
<keyword evidence="6" id="KW-0863">Zinc-finger</keyword>
<keyword evidence="5" id="KW-0547">Nucleotide-binding</keyword>
<reference evidence="16" key="2">
    <citation type="journal article" date="2024" name="Plant">
        <title>Genomic evolution and insights into agronomic trait innovations of Sesamum species.</title>
        <authorList>
            <person name="Miao H."/>
            <person name="Wang L."/>
            <person name="Qu L."/>
            <person name="Liu H."/>
            <person name="Sun Y."/>
            <person name="Le M."/>
            <person name="Wang Q."/>
            <person name="Wei S."/>
            <person name="Zheng Y."/>
            <person name="Lin W."/>
            <person name="Duan Y."/>
            <person name="Cao H."/>
            <person name="Xiong S."/>
            <person name="Wang X."/>
            <person name="Wei L."/>
            <person name="Li C."/>
            <person name="Ma Q."/>
            <person name="Ju M."/>
            <person name="Zhao R."/>
            <person name="Li G."/>
            <person name="Mu C."/>
            <person name="Tian Q."/>
            <person name="Mei H."/>
            <person name="Zhang T."/>
            <person name="Gao T."/>
            <person name="Zhang H."/>
        </authorList>
    </citation>
    <scope>NUCLEOTIDE SEQUENCE</scope>
    <source>
        <strain evidence="16">G01</strain>
    </source>
</reference>
<dbReference type="PANTHER" id="PTHR10887:SF364">
    <property type="entry name" value="REGULATOR OF NONSENSE TRANSCRIPTS 1"/>
    <property type="match status" value="1"/>
</dbReference>
<dbReference type="GO" id="GO:0005737">
    <property type="term" value="C:cytoplasm"/>
    <property type="evidence" value="ECO:0007669"/>
    <property type="project" value="UniProtKB-SubCell"/>
</dbReference>
<comment type="subcellular location">
    <subcellularLocation>
        <location evidence="1">Cytoplasm</location>
    </subcellularLocation>
</comment>
<dbReference type="Pfam" id="PF09416">
    <property type="entry name" value="UPF1_Zn_bind"/>
    <property type="match status" value="1"/>
</dbReference>
<dbReference type="Pfam" id="PF04851">
    <property type="entry name" value="ResIII"/>
    <property type="match status" value="1"/>
</dbReference>
<dbReference type="PROSITE" id="PS51997">
    <property type="entry name" value="UPF1_CH_RICH"/>
    <property type="match status" value="1"/>
</dbReference>
<comment type="catalytic activity">
    <reaction evidence="11">
        <text>ATP + H2O = ADP + phosphate + H(+)</text>
        <dbReference type="Rhea" id="RHEA:13065"/>
        <dbReference type="ChEBI" id="CHEBI:15377"/>
        <dbReference type="ChEBI" id="CHEBI:15378"/>
        <dbReference type="ChEBI" id="CHEBI:30616"/>
        <dbReference type="ChEBI" id="CHEBI:43474"/>
        <dbReference type="ChEBI" id="CHEBI:456216"/>
        <dbReference type="EC" id="3.6.4.12"/>
    </reaction>
    <physiologicalReaction direction="left-to-right" evidence="11">
        <dbReference type="Rhea" id="RHEA:13066"/>
    </physiologicalReaction>
</comment>
<keyword evidence="7" id="KW-0378">Hydrolase</keyword>
<dbReference type="GO" id="GO:0003678">
    <property type="term" value="F:DNA helicase activity"/>
    <property type="evidence" value="ECO:0007669"/>
    <property type="project" value="UniProtKB-EC"/>
</dbReference>
<dbReference type="PROSITE" id="PS51192">
    <property type="entry name" value="HELICASE_ATP_BIND_1"/>
    <property type="match status" value="1"/>
</dbReference>
<evidence type="ECO:0000256" key="2">
    <source>
        <dbReference type="ARBA" id="ARBA00007913"/>
    </source>
</evidence>
<evidence type="ECO:0000256" key="13">
    <source>
        <dbReference type="SAM" id="MobiDB-lite"/>
    </source>
</evidence>
<dbReference type="CDD" id="cd21407">
    <property type="entry name" value="1B_UPF1-like"/>
    <property type="match status" value="1"/>
</dbReference>
<dbReference type="InterPro" id="IPR006935">
    <property type="entry name" value="Helicase/UvrB_N"/>
</dbReference>
<evidence type="ECO:0000256" key="3">
    <source>
        <dbReference type="ARBA" id="ARBA00022490"/>
    </source>
</evidence>
<accession>A0AAW2M682</accession>
<keyword evidence="4" id="KW-0479">Metal-binding</keyword>
<evidence type="ECO:0000256" key="4">
    <source>
        <dbReference type="ARBA" id="ARBA00022723"/>
    </source>
</evidence>
<evidence type="ECO:0000256" key="6">
    <source>
        <dbReference type="ARBA" id="ARBA00022771"/>
    </source>
</evidence>
<dbReference type="GO" id="GO:0016787">
    <property type="term" value="F:hydrolase activity"/>
    <property type="evidence" value="ECO:0007669"/>
    <property type="project" value="UniProtKB-KW"/>
</dbReference>
<dbReference type="SUPFAM" id="SSF52540">
    <property type="entry name" value="P-loop containing nucleoside triphosphate hydrolases"/>
    <property type="match status" value="1"/>
</dbReference>
<evidence type="ECO:0000256" key="5">
    <source>
        <dbReference type="ARBA" id="ARBA00022741"/>
    </source>
</evidence>
<keyword evidence="9" id="KW-0862">Zinc</keyword>
<dbReference type="Gene3D" id="2.40.30.230">
    <property type="match status" value="1"/>
</dbReference>
<proteinExistence type="inferred from homology"/>
<dbReference type="Pfam" id="PF13087">
    <property type="entry name" value="AAA_12"/>
    <property type="match status" value="1"/>
</dbReference>
<dbReference type="GO" id="GO:0003723">
    <property type="term" value="F:RNA binding"/>
    <property type="evidence" value="ECO:0007669"/>
    <property type="project" value="InterPro"/>
</dbReference>
<feature type="domain" description="Upf1" evidence="15">
    <location>
        <begin position="1"/>
        <end position="62"/>
    </location>
</feature>
<evidence type="ECO:0000259" key="15">
    <source>
        <dbReference type="PROSITE" id="PS51997"/>
    </source>
</evidence>
<dbReference type="InterPro" id="IPR047187">
    <property type="entry name" value="SF1_C_Upf1"/>
</dbReference>
<evidence type="ECO:0000256" key="1">
    <source>
        <dbReference type="ARBA" id="ARBA00004496"/>
    </source>
</evidence>
<comment type="caution">
    <text evidence="12">Lacks conserved residue(s) required for the propagation of feature annotation.</text>
</comment>
<feature type="compositionally biased region" description="Polar residues" evidence="13">
    <location>
        <begin position="832"/>
        <end position="872"/>
    </location>
</feature>
<feature type="region of interest" description="Disordered" evidence="13">
    <location>
        <begin position="741"/>
        <end position="881"/>
    </location>
</feature>
<comment type="caution">
    <text evidence="16">The sequence shown here is derived from an EMBL/GenBank/DDBJ whole genome shotgun (WGS) entry which is preliminary data.</text>
</comment>
<evidence type="ECO:0000256" key="7">
    <source>
        <dbReference type="ARBA" id="ARBA00022801"/>
    </source>
</evidence>
<keyword evidence="8" id="KW-0347">Helicase</keyword>
<dbReference type="GO" id="GO:0003724">
    <property type="term" value="F:RNA helicase activity"/>
    <property type="evidence" value="ECO:0007669"/>
    <property type="project" value="InterPro"/>
</dbReference>
<feature type="region of interest" description="Disordered" evidence="13">
    <location>
        <begin position="1030"/>
        <end position="1054"/>
    </location>
</feature>
<evidence type="ECO:0000256" key="8">
    <source>
        <dbReference type="ARBA" id="ARBA00022806"/>
    </source>
</evidence>
<organism evidence="16">
    <name type="scientific">Sesamum angustifolium</name>
    <dbReference type="NCBI Taxonomy" id="2727405"/>
    <lineage>
        <taxon>Eukaryota</taxon>
        <taxon>Viridiplantae</taxon>
        <taxon>Streptophyta</taxon>
        <taxon>Embryophyta</taxon>
        <taxon>Tracheophyta</taxon>
        <taxon>Spermatophyta</taxon>
        <taxon>Magnoliopsida</taxon>
        <taxon>eudicotyledons</taxon>
        <taxon>Gunneridae</taxon>
        <taxon>Pentapetalae</taxon>
        <taxon>asterids</taxon>
        <taxon>lamiids</taxon>
        <taxon>Lamiales</taxon>
        <taxon>Pedaliaceae</taxon>
        <taxon>Sesamum</taxon>
    </lineage>
</organism>
<name>A0AAW2M682_9LAMI</name>
<dbReference type="Gene3D" id="3.40.50.300">
    <property type="entry name" value="P-loop containing nucleotide triphosphate hydrolases"/>
    <property type="match status" value="2"/>
</dbReference>